<accession>A0A848LV74</accession>
<dbReference type="AlphaFoldDB" id="A0A848LV74"/>
<dbReference type="Proteomes" id="UP000518300">
    <property type="component" value="Unassembled WGS sequence"/>
</dbReference>
<keyword evidence="2" id="KW-1185">Reference proteome</keyword>
<comment type="caution">
    <text evidence="1">The sequence shown here is derived from an EMBL/GenBank/DDBJ whole genome shotgun (WGS) entry which is preliminary data.</text>
</comment>
<reference evidence="1 2" key="1">
    <citation type="submission" date="2020-04" db="EMBL/GenBank/DDBJ databases">
        <title>Draft genome of Pyxidicoccus fallax type strain.</title>
        <authorList>
            <person name="Whitworth D.E."/>
        </authorList>
    </citation>
    <scope>NUCLEOTIDE SEQUENCE [LARGE SCALE GENOMIC DNA]</scope>
    <source>
        <strain evidence="1 2">DSM 14698</strain>
    </source>
</reference>
<dbReference type="InterPro" id="IPR010131">
    <property type="entry name" value="MdtP/NodT-like"/>
</dbReference>
<evidence type="ECO:0000313" key="2">
    <source>
        <dbReference type="Proteomes" id="UP000518300"/>
    </source>
</evidence>
<protein>
    <submittedName>
        <fullName evidence="1">TolC family protein</fullName>
    </submittedName>
</protein>
<name>A0A848LV74_9BACT</name>
<sequence>MASSILVVLLAGGAAAQSPLTEAQYAEQVVAASLEARIAEAEAEVGRASAVGAGRWPNPTLEWQREKATSGATEGTSQDIFNVSIPLVLSGRLGLESEAAVRGAQAAEASLARARGELRHEAVRTFATALAAQERRAILEESLSALRRLAEAIAVREQAGEAAGYDRLRIETETATVEDALSGAVLDERQARAEALRLLGPGAKALPPFQGPLAPERSLPAASQLQAELEARRADARALELEAQGAQAARRGAARGWIPDPTVNAGAQLLDVGRPGAGAGYVVGLAIPLPLFERRQGQEAQAEARRQLAEARRAALLHAARSRLTTVLEDVAGRRERRVRQREGVLTRAEELRRIAHAAYRGGSADLLVLVDAERTAREARLTAVDLALGVAEAEADLFLLSGAWDGAAPRSAQP</sequence>
<dbReference type="GO" id="GO:0015562">
    <property type="term" value="F:efflux transmembrane transporter activity"/>
    <property type="evidence" value="ECO:0007669"/>
    <property type="project" value="InterPro"/>
</dbReference>
<dbReference type="SUPFAM" id="SSF56954">
    <property type="entry name" value="Outer membrane efflux proteins (OEP)"/>
    <property type="match status" value="1"/>
</dbReference>
<evidence type="ECO:0000313" key="1">
    <source>
        <dbReference type="EMBL" id="NMO21905.1"/>
    </source>
</evidence>
<dbReference type="EMBL" id="JABBJJ010000364">
    <property type="protein sequence ID" value="NMO21905.1"/>
    <property type="molecule type" value="Genomic_DNA"/>
</dbReference>
<organism evidence="1 2">
    <name type="scientific">Pyxidicoccus fallax</name>
    <dbReference type="NCBI Taxonomy" id="394095"/>
    <lineage>
        <taxon>Bacteria</taxon>
        <taxon>Pseudomonadati</taxon>
        <taxon>Myxococcota</taxon>
        <taxon>Myxococcia</taxon>
        <taxon>Myxococcales</taxon>
        <taxon>Cystobacterineae</taxon>
        <taxon>Myxococcaceae</taxon>
        <taxon>Pyxidicoccus</taxon>
    </lineage>
</organism>
<proteinExistence type="predicted"/>
<dbReference type="PANTHER" id="PTHR30203:SF24">
    <property type="entry name" value="BLR4935 PROTEIN"/>
    <property type="match status" value="1"/>
</dbReference>
<dbReference type="Gene3D" id="1.20.1600.10">
    <property type="entry name" value="Outer membrane efflux proteins (OEP)"/>
    <property type="match status" value="1"/>
</dbReference>
<dbReference type="PANTHER" id="PTHR30203">
    <property type="entry name" value="OUTER MEMBRANE CATION EFFLUX PROTEIN"/>
    <property type="match status" value="1"/>
</dbReference>
<gene>
    <name evidence="1" type="ORF">HG543_44695</name>
</gene>